<keyword evidence="4" id="KW-1185">Reference proteome</keyword>
<dbReference type="InterPro" id="IPR005018">
    <property type="entry name" value="DOMON_domain"/>
</dbReference>
<dbReference type="Pfam" id="PF03351">
    <property type="entry name" value="DOMON"/>
    <property type="match status" value="1"/>
</dbReference>
<evidence type="ECO:0000256" key="1">
    <source>
        <dbReference type="SAM" id="Phobius"/>
    </source>
</evidence>
<keyword evidence="1" id="KW-0812">Transmembrane</keyword>
<reference evidence="3" key="1">
    <citation type="submission" date="2023-07" db="EMBL/GenBank/DDBJ databases">
        <authorList>
            <consortium name="CYATHOMIX"/>
        </authorList>
    </citation>
    <scope>NUCLEOTIDE SEQUENCE</scope>
    <source>
        <strain evidence="3">N/A</strain>
    </source>
</reference>
<organism evidence="3 4">
    <name type="scientific">Cylicocyclus nassatus</name>
    <name type="common">Nematode worm</name>
    <dbReference type="NCBI Taxonomy" id="53992"/>
    <lineage>
        <taxon>Eukaryota</taxon>
        <taxon>Metazoa</taxon>
        <taxon>Ecdysozoa</taxon>
        <taxon>Nematoda</taxon>
        <taxon>Chromadorea</taxon>
        <taxon>Rhabditida</taxon>
        <taxon>Rhabditina</taxon>
        <taxon>Rhabditomorpha</taxon>
        <taxon>Strongyloidea</taxon>
        <taxon>Strongylidae</taxon>
        <taxon>Cylicocyclus</taxon>
    </lineage>
</organism>
<accession>A0AA36GHG3</accession>
<gene>
    <name evidence="3" type="ORF">CYNAS_LOCUS4734</name>
</gene>
<keyword evidence="1" id="KW-1133">Transmembrane helix</keyword>
<dbReference type="Proteomes" id="UP001176961">
    <property type="component" value="Unassembled WGS sequence"/>
</dbReference>
<evidence type="ECO:0000313" key="4">
    <source>
        <dbReference type="Proteomes" id="UP001176961"/>
    </source>
</evidence>
<name>A0AA36GHG3_CYLNA</name>
<evidence type="ECO:0000313" key="3">
    <source>
        <dbReference type="EMBL" id="CAJ0592751.1"/>
    </source>
</evidence>
<sequence>MIAKVAFHLRWLSASYCCLYNLYLLNLIGPLAERKSNVYLYQKAVSAYDNANTYMAIGFSDDNSMGNDAVTQCNFYPNSQPSAHFSYNVGKSNQPLSESEQQVDERGNLILALAQKGESGMYCSFRQRGGNGNIRHVPNLNNSYYIFLVRGVARSPTTLNMHSLNPSSPDFPYISSYRISVAQKGVSPNSPQSTDTWMSADRRRWLIKIHVAAIFIATTQAFGALWFNVTWANALIIVYIAIAVLCFVVLQILSCMMSKPPSKIASATATIYFMFILFSFCVAVLFAILMCISNSS</sequence>
<feature type="domain" description="DOMON" evidence="2">
    <location>
        <begin position="50"/>
        <end position="128"/>
    </location>
</feature>
<comment type="caution">
    <text evidence="3">The sequence shown here is derived from an EMBL/GenBank/DDBJ whole genome shotgun (WGS) entry which is preliminary data.</text>
</comment>
<feature type="transmembrane region" description="Helical" evidence="1">
    <location>
        <begin position="205"/>
        <end position="227"/>
    </location>
</feature>
<feature type="transmembrane region" description="Helical" evidence="1">
    <location>
        <begin position="233"/>
        <end position="257"/>
    </location>
</feature>
<dbReference type="AlphaFoldDB" id="A0AA36GHG3"/>
<keyword evidence="1" id="KW-0472">Membrane</keyword>
<protein>
    <recommendedName>
        <fullName evidence="2">DOMON domain-containing protein</fullName>
    </recommendedName>
</protein>
<dbReference type="EMBL" id="CATQJL010000112">
    <property type="protein sequence ID" value="CAJ0592751.1"/>
    <property type="molecule type" value="Genomic_DNA"/>
</dbReference>
<feature type="transmembrane region" description="Helical" evidence="1">
    <location>
        <begin position="269"/>
        <end position="290"/>
    </location>
</feature>
<evidence type="ECO:0000259" key="2">
    <source>
        <dbReference type="Pfam" id="PF03351"/>
    </source>
</evidence>
<proteinExistence type="predicted"/>